<keyword evidence="1" id="KW-0808">Transferase</keyword>
<evidence type="ECO:0000313" key="2">
    <source>
        <dbReference type="Proteomes" id="UP000559653"/>
    </source>
</evidence>
<dbReference type="EC" id="2.7.4.7" evidence="1"/>
<accession>A0AC60VYC0</accession>
<gene>
    <name evidence="1" type="primary">thiD</name>
    <name evidence="1" type="ORF">H2B03_03395</name>
</gene>
<reference evidence="1 2" key="1">
    <citation type="journal article" date="2020" name="Appl. Environ. Microbiol.">
        <title>Genomic Characteristics of a Novel Species of Ammonia-Oxidizing Archaea from the Jiulong River Estuary.</title>
        <authorList>
            <person name="Zou D."/>
            <person name="Wan R."/>
            <person name="Han L."/>
            <person name="Xu M.N."/>
            <person name="Liu Y."/>
            <person name="Liu H."/>
            <person name="Kao S.J."/>
            <person name="Li M."/>
        </authorList>
    </citation>
    <scope>NUCLEOTIDE SEQUENCE [LARGE SCALE GENOMIC DNA]</scope>
    <source>
        <strain evidence="1">W1bin1</strain>
    </source>
</reference>
<protein>
    <submittedName>
        <fullName evidence="1">Bifunctional hydroxymethylpyrimidine kinase/phosphomethylpyrimidine kinase</fullName>
        <ecNumber evidence="1">2.7.1.49</ecNumber>
        <ecNumber evidence="1">2.7.4.7</ecNumber>
    </submittedName>
</protein>
<proteinExistence type="predicted"/>
<dbReference type="Proteomes" id="UP000559653">
    <property type="component" value="Unassembled WGS sequence"/>
</dbReference>
<dbReference type="EC" id="2.7.1.49" evidence="1"/>
<name>A0AC60VYC0_9ARCH</name>
<organism evidence="1 2">
    <name type="scientific">Candidatus Nitrosomaritimum aestuariumsis</name>
    <dbReference type="NCBI Taxonomy" id="3342354"/>
    <lineage>
        <taxon>Archaea</taxon>
        <taxon>Nitrososphaerota</taxon>
        <taxon>Nitrososphaeria</taxon>
        <taxon>Nitrosopumilales</taxon>
        <taxon>Nitrosopumilaceae</taxon>
        <taxon>Candidatus Nitrosomaritimum</taxon>
    </lineage>
</organism>
<keyword evidence="1" id="KW-0418">Kinase</keyword>
<dbReference type="EMBL" id="JACEMZ010000014">
    <property type="protein sequence ID" value="MBA4452207.1"/>
    <property type="molecule type" value="Genomic_DNA"/>
</dbReference>
<comment type="caution">
    <text evidence="1">The sequence shown here is derived from an EMBL/GenBank/DDBJ whole genome shotgun (WGS) entry which is preliminary data.</text>
</comment>
<sequence length="433" mass="47192">MNIVSIGGSDSSGGAGIQSDVKDLQLLDAHALTVVTAITGQNTSKFGLIQPSSKKIMKDQLDMIFSDFKVEGVKIGMVYSSEIIKTIHNSLKKLSIPIVLDPVIKSTTGGMLIKNSAINDFKKYLIPLATVITPNKFEAEFLSKSKINSKKSLKNSVEIIQKLGSKNVIVTGLSLEKGKIADFVKTEKNHEFIIGRKISTKNHGSGGNYSAAMVFSLAQGKSITESAKFAQKFTFESIKGAQKRGKGITITHKKIDKLQNLLSKSITNFIEIKDISDRIPECQTNFVFAKELPKSVNDIVGISGRLVKSGNSVIKAGNLEYGGSTHVATAVLEINKKFKNIRSAINLKYSSSVISKLEKSGLVVKSYDRLKEPKRIKNKEGSSIQWGISDVLSKSKTPPDVIYHKGDIGKEPMILIFGEDPQAVIKKISKVFS</sequence>
<evidence type="ECO:0000313" key="1">
    <source>
        <dbReference type="EMBL" id="MBA4452207.1"/>
    </source>
</evidence>